<dbReference type="SUPFAM" id="SSF54928">
    <property type="entry name" value="RNA-binding domain, RBD"/>
    <property type="match status" value="2"/>
</dbReference>
<dbReference type="InterPro" id="IPR012677">
    <property type="entry name" value="Nucleotide-bd_a/b_plait_sf"/>
</dbReference>
<reference evidence="6" key="1">
    <citation type="submission" date="2021-01" db="EMBL/GenBank/DDBJ databases">
        <authorList>
            <person name="Corre E."/>
            <person name="Pelletier E."/>
            <person name="Niang G."/>
            <person name="Scheremetjew M."/>
            <person name="Finn R."/>
            <person name="Kale V."/>
            <person name="Holt S."/>
            <person name="Cochrane G."/>
            <person name="Meng A."/>
            <person name="Brown T."/>
            <person name="Cohen L."/>
        </authorList>
    </citation>
    <scope>NUCLEOTIDE SEQUENCE</scope>
    <source>
        <strain evidence="6">CCMP3278</strain>
    </source>
</reference>
<dbReference type="PANTHER" id="PTHR24012">
    <property type="entry name" value="RNA BINDING PROTEIN"/>
    <property type="match status" value="1"/>
</dbReference>
<feature type="region of interest" description="Disordered" evidence="4">
    <location>
        <begin position="342"/>
        <end position="361"/>
    </location>
</feature>
<evidence type="ECO:0000256" key="1">
    <source>
        <dbReference type="ARBA" id="ARBA00022737"/>
    </source>
</evidence>
<accession>A0A7S0ZJ03</accession>
<keyword evidence="2 3" id="KW-0694">RNA-binding</keyword>
<evidence type="ECO:0000256" key="3">
    <source>
        <dbReference type="PROSITE-ProRule" id="PRU00176"/>
    </source>
</evidence>
<feature type="compositionally biased region" description="Basic and acidic residues" evidence="4">
    <location>
        <begin position="569"/>
        <end position="579"/>
    </location>
</feature>
<feature type="domain" description="RRM" evidence="5">
    <location>
        <begin position="252"/>
        <end position="332"/>
    </location>
</feature>
<keyword evidence="1" id="KW-0677">Repeat</keyword>
<dbReference type="PROSITE" id="PS50102">
    <property type="entry name" value="RRM"/>
    <property type="match status" value="2"/>
</dbReference>
<dbReference type="CDD" id="cd00590">
    <property type="entry name" value="RRM_SF"/>
    <property type="match status" value="1"/>
</dbReference>
<dbReference type="EMBL" id="HBFP01010799">
    <property type="protein sequence ID" value="CAD8823379.1"/>
    <property type="molecule type" value="Transcribed_RNA"/>
</dbReference>
<dbReference type="GO" id="GO:0003723">
    <property type="term" value="F:RNA binding"/>
    <property type="evidence" value="ECO:0007669"/>
    <property type="project" value="UniProtKB-UniRule"/>
</dbReference>
<feature type="compositionally biased region" description="Basic and acidic residues" evidence="4">
    <location>
        <begin position="542"/>
        <end position="552"/>
    </location>
</feature>
<feature type="region of interest" description="Disordered" evidence="4">
    <location>
        <begin position="206"/>
        <end position="249"/>
    </location>
</feature>
<evidence type="ECO:0000256" key="4">
    <source>
        <dbReference type="SAM" id="MobiDB-lite"/>
    </source>
</evidence>
<feature type="compositionally biased region" description="Polar residues" evidence="4">
    <location>
        <begin position="528"/>
        <end position="540"/>
    </location>
</feature>
<feature type="compositionally biased region" description="Low complexity" evidence="4">
    <location>
        <begin position="221"/>
        <end position="249"/>
    </location>
</feature>
<feature type="compositionally biased region" description="Polar residues" evidence="4">
    <location>
        <begin position="553"/>
        <end position="563"/>
    </location>
</feature>
<dbReference type="InterPro" id="IPR000504">
    <property type="entry name" value="RRM_dom"/>
</dbReference>
<evidence type="ECO:0000259" key="5">
    <source>
        <dbReference type="PROSITE" id="PS50102"/>
    </source>
</evidence>
<gene>
    <name evidence="6" type="ORF">TOLI1172_LOCUS7775</name>
</gene>
<sequence length="613" mass="66681">MSSGNVNEEDKIVDRLHEEDSMLKPSKDLIGSRKLFLKNLPDSLTESELRRVLEPFGELDFVFLLNLKVASNLPPTLSSYSSEFESVQHVYDNASSSQTTDSLHVSTHLPCVTKLYAYCEFVKLEAAQRAIHELNNTFKFPSGEVLQMVFVRSYLRSKDSKIQDDQKKVTLETPASVAQAHLDSELTGARKSAYETEFAAADDALMKSESKHDESERMKHSPAGGSDISLSSSGGHVCAEGSGSSSGSSWGGKLFVGQLPKYVTESDLVEIFCEYGTLVDVKVLRARGVSRGCGFVRFSEDCEAMEAVEALCGAAVFGDSKELPLNVRFADSPQEKTLRKQVKHQEKQRRQFHNNQTVSPIPTQTATAHTEMLFPQSPALPHPPIAQEFLSTSPNPNAPNPSPSSSNSMHHQPHNAYFRPQHVQLPHYYGNRAAGAVPYFVAGSGGNASSENAGVAWMGSVPPGPEAAVMMNPAAQQYQNMIMYVPMAAPGGGVIYYPMPPSASAYYGYPQDGMYAQQNAYPLQSYAPSATANPRFQPSSHFRGEMDKENQGRRSTAANTMAAPSTAEGDAKLSSKKEASAVSGTEQPDEVQLLTSKVDNVALLEEGNGFPKE</sequence>
<evidence type="ECO:0000256" key="2">
    <source>
        <dbReference type="ARBA" id="ARBA00022884"/>
    </source>
</evidence>
<feature type="region of interest" description="Disordered" evidence="4">
    <location>
        <begin position="375"/>
        <end position="414"/>
    </location>
</feature>
<feature type="domain" description="RRM" evidence="5">
    <location>
        <begin position="33"/>
        <end position="153"/>
    </location>
</feature>
<organism evidence="6">
    <name type="scientific">Timspurckia oligopyrenoides</name>
    <dbReference type="NCBI Taxonomy" id="708627"/>
    <lineage>
        <taxon>Eukaryota</taxon>
        <taxon>Rhodophyta</taxon>
        <taxon>Bangiophyceae</taxon>
        <taxon>Porphyridiales</taxon>
        <taxon>Porphyridiaceae</taxon>
        <taxon>Timspurckia</taxon>
    </lineage>
</organism>
<evidence type="ECO:0000313" key="6">
    <source>
        <dbReference type="EMBL" id="CAD8823379.1"/>
    </source>
</evidence>
<feature type="region of interest" description="Disordered" evidence="4">
    <location>
        <begin position="528"/>
        <end position="613"/>
    </location>
</feature>
<name>A0A7S0ZJ03_9RHOD</name>
<dbReference type="AlphaFoldDB" id="A0A7S0ZJ03"/>
<proteinExistence type="predicted"/>
<dbReference type="SMART" id="SM00360">
    <property type="entry name" value="RRM"/>
    <property type="match status" value="2"/>
</dbReference>
<dbReference type="InterPro" id="IPR035979">
    <property type="entry name" value="RBD_domain_sf"/>
</dbReference>
<protein>
    <recommendedName>
        <fullName evidence="5">RRM domain-containing protein</fullName>
    </recommendedName>
</protein>
<dbReference type="Gene3D" id="3.30.70.330">
    <property type="match status" value="2"/>
</dbReference>
<dbReference type="Pfam" id="PF00076">
    <property type="entry name" value="RRM_1"/>
    <property type="match status" value="1"/>
</dbReference>
<feature type="compositionally biased region" description="Basic and acidic residues" evidence="4">
    <location>
        <begin position="206"/>
        <end position="219"/>
    </location>
</feature>